<name>A0AC35F9K5_9BILA</name>
<evidence type="ECO:0000313" key="1">
    <source>
        <dbReference type="Proteomes" id="UP000887580"/>
    </source>
</evidence>
<dbReference type="WBParaSite" id="PS1159_v2.g15051.t1">
    <property type="protein sequence ID" value="PS1159_v2.g15051.t1"/>
    <property type="gene ID" value="PS1159_v2.g15051"/>
</dbReference>
<proteinExistence type="predicted"/>
<evidence type="ECO:0000313" key="2">
    <source>
        <dbReference type="WBParaSite" id="PS1159_v2.g15051.t1"/>
    </source>
</evidence>
<dbReference type="Proteomes" id="UP000887580">
    <property type="component" value="Unplaced"/>
</dbReference>
<accession>A0AC35F9K5</accession>
<reference evidence="2" key="1">
    <citation type="submission" date="2022-11" db="UniProtKB">
        <authorList>
            <consortium name="WormBaseParasite"/>
        </authorList>
    </citation>
    <scope>IDENTIFICATION</scope>
</reference>
<organism evidence="1 2">
    <name type="scientific">Panagrolaimus sp. PS1159</name>
    <dbReference type="NCBI Taxonomy" id="55785"/>
    <lineage>
        <taxon>Eukaryota</taxon>
        <taxon>Metazoa</taxon>
        <taxon>Ecdysozoa</taxon>
        <taxon>Nematoda</taxon>
        <taxon>Chromadorea</taxon>
        <taxon>Rhabditida</taxon>
        <taxon>Tylenchina</taxon>
        <taxon>Panagrolaimomorpha</taxon>
        <taxon>Panagrolaimoidea</taxon>
        <taxon>Panagrolaimidae</taxon>
        <taxon>Panagrolaimus</taxon>
    </lineage>
</organism>
<protein>
    <submittedName>
        <fullName evidence="2">Fungal lipase-like domain-containing protein</fullName>
    </submittedName>
</protein>
<sequence>MVIRFGVIALAIFVLNVNALLCGLQSSCNGCTSTPGCFYNAAESKCENLVRAPFTDKINVINIPYDCPIPQPAAFPYTDAFGRDRAFLFSAASNGENKTQVEACIKKVNATFYSQYTIPCDWLNQNCSGYIAINPNEKSIVLTFRGSKGSTQFYTEALNLLTYGSRRSSLVDGDVFTYFIDAFEKLWAAGIKADLETLKASVEYHDYELWTFGHSLGGSLASLASVAAVKGGMFQKENVKSVTMGQPRTGSLEFAISHDIYVPYSYRIVHAKDLITKLPFKVLPGQPNAYHHRFEVWYNNDMSSGASFVVKERGDDWSGSNSLDSNLQDSSHLTYFNEDIDNYYLLKC</sequence>